<sequence>MAALLGNRKNGKMRVFHYFKTGSFQTTDPGSV</sequence>
<protein>
    <submittedName>
        <fullName evidence="1">Uncharacterized protein</fullName>
    </submittedName>
</protein>
<evidence type="ECO:0000313" key="2">
    <source>
        <dbReference type="Proteomes" id="UP000014216"/>
    </source>
</evidence>
<dbReference type="EMBL" id="APJX01000004">
    <property type="protein sequence ID" value="EMS79773.1"/>
    <property type="molecule type" value="Genomic_DNA"/>
</dbReference>
<dbReference type="Proteomes" id="UP000014216">
    <property type="component" value="Unassembled WGS sequence"/>
</dbReference>
<keyword evidence="2" id="KW-1185">Reference proteome</keyword>
<proteinExistence type="predicted"/>
<evidence type="ECO:0000313" key="1">
    <source>
        <dbReference type="EMBL" id="EMS79773.1"/>
    </source>
</evidence>
<dbReference type="AlphaFoldDB" id="S0FXK5"/>
<accession>S0FXK5</accession>
<organism evidence="1 2">
    <name type="scientific">Desulfotignum phosphitoxidans DSM 13687</name>
    <dbReference type="NCBI Taxonomy" id="1286635"/>
    <lineage>
        <taxon>Bacteria</taxon>
        <taxon>Pseudomonadati</taxon>
        <taxon>Thermodesulfobacteriota</taxon>
        <taxon>Desulfobacteria</taxon>
        <taxon>Desulfobacterales</taxon>
        <taxon>Desulfobacteraceae</taxon>
        <taxon>Desulfotignum</taxon>
    </lineage>
</organism>
<gene>
    <name evidence="1" type="ORF">Dpo_4c03250</name>
</gene>
<name>S0FXK5_9BACT</name>
<comment type="caution">
    <text evidence="1">The sequence shown here is derived from an EMBL/GenBank/DDBJ whole genome shotgun (WGS) entry which is preliminary data.</text>
</comment>
<reference evidence="1 2" key="1">
    <citation type="journal article" date="2013" name="Genome Announc.">
        <title>Draft Genome Sequence of Desulfotignum phosphitoxidans DSM 13687 Strain FiPS-3.</title>
        <authorList>
            <person name="Poehlein A."/>
            <person name="Daniel R."/>
            <person name="Simeonova D.D."/>
        </authorList>
    </citation>
    <scope>NUCLEOTIDE SEQUENCE [LARGE SCALE GENOMIC DNA]</scope>
    <source>
        <strain evidence="1 2">DSM 13687</strain>
    </source>
</reference>